<dbReference type="Proteomes" id="UP001596317">
    <property type="component" value="Unassembled WGS sequence"/>
</dbReference>
<name>A0ABW1ZFG6_9DEIO</name>
<evidence type="ECO:0000313" key="3">
    <source>
        <dbReference type="Proteomes" id="UP001596317"/>
    </source>
</evidence>
<gene>
    <name evidence="2" type="ORF">ACFP90_01075</name>
</gene>
<dbReference type="EMBL" id="JBHSWB010000001">
    <property type="protein sequence ID" value="MFC6659102.1"/>
    <property type="molecule type" value="Genomic_DNA"/>
</dbReference>
<accession>A0ABW1ZFG6</accession>
<protein>
    <submittedName>
        <fullName evidence="2">Uncharacterized protein</fullName>
    </submittedName>
</protein>
<keyword evidence="3" id="KW-1185">Reference proteome</keyword>
<evidence type="ECO:0000256" key="1">
    <source>
        <dbReference type="SAM" id="MobiDB-lite"/>
    </source>
</evidence>
<proteinExistence type="predicted"/>
<organism evidence="2 3">
    <name type="scientific">Deinococcus multiflagellatus</name>
    <dbReference type="NCBI Taxonomy" id="1656887"/>
    <lineage>
        <taxon>Bacteria</taxon>
        <taxon>Thermotogati</taxon>
        <taxon>Deinococcota</taxon>
        <taxon>Deinococci</taxon>
        <taxon>Deinococcales</taxon>
        <taxon>Deinococcaceae</taxon>
        <taxon>Deinococcus</taxon>
    </lineage>
</organism>
<comment type="caution">
    <text evidence="2">The sequence shown here is derived from an EMBL/GenBank/DDBJ whole genome shotgun (WGS) entry which is preliminary data.</text>
</comment>
<sequence>MKLPIVLALLGGLLVTQWLVPVRPRGLQTPPGMHASWVNFARSLDEAVKLSQVVVVARVVGVKRASDLTVKAEGEPGGVDRVPAERVLLDVQALYGTAPAQLILFHTGTSTGQLTDQTPPEKARDQKPLDQAAPTQTTSRTTLLDDDPEYKEGQQYVLFLRPGPTLDGSRTMRVIAPEGRYELQGSRLVPVTTRGAAKDIASLSLPQLAERLKAMSRTRFPNVDIRPLPNFPLTPTQPTPP</sequence>
<feature type="compositionally biased region" description="Polar residues" evidence="1">
    <location>
        <begin position="133"/>
        <end position="142"/>
    </location>
</feature>
<dbReference type="RefSeq" id="WP_224605760.1">
    <property type="nucleotide sequence ID" value="NZ_JAIQXV010000003.1"/>
</dbReference>
<evidence type="ECO:0000313" key="2">
    <source>
        <dbReference type="EMBL" id="MFC6659102.1"/>
    </source>
</evidence>
<feature type="region of interest" description="Disordered" evidence="1">
    <location>
        <begin position="111"/>
        <end position="146"/>
    </location>
</feature>
<feature type="compositionally biased region" description="Basic and acidic residues" evidence="1">
    <location>
        <begin position="119"/>
        <end position="128"/>
    </location>
</feature>
<reference evidence="3" key="1">
    <citation type="journal article" date="2019" name="Int. J. Syst. Evol. Microbiol.">
        <title>The Global Catalogue of Microorganisms (GCM) 10K type strain sequencing project: providing services to taxonomists for standard genome sequencing and annotation.</title>
        <authorList>
            <consortium name="The Broad Institute Genomics Platform"/>
            <consortium name="The Broad Institute Genome Sequencing Center for Infectious Disease"/>
            <person name="Wu L."/>
            <person name="Ma J."/>
        </authorList>
    </citation>
    <scope>NUCLEOTIDE SEQUENCE [LARGE SCALE GENOMIC DNA]</scope>
    <source>
        <strain evidence="3">CCUG 63830</strain>
    </source>
</reference>